<dbReference type="EMBL" id="JABGBN010000001">
    <property type="protein sequence ID" value="NOL50646.1"/>
    <property type="molecule type" value="Genomic_DNA"/>
</dbReference>
<dbReference type="GO" id="GO:0030170">
    <property type="term" value="F:pyridoxal phosphate binding"/>
    <property type="evidence" value="ECO:0007669"/>
    <property type="project" value="UniProtKB-UniRule"/>
</dbReference>
<dbReference type="RefSeq" id="WP_171679351.1">
    <property type="nucleotide sequence ID" value="NZ_JABGBN010000001.1"/>
</dbReference>
<evidence type="ECO:0000256" key="4">
    <source>
        <dbReference type="RuleBase" id="RU004514"/>
    </source>
</evidence>
<dbReference type="InterPro" id="IPR029066">
    <property type="entry name" value="PLP-binding_barrel"/>
</dbReference>
<dbReference type="PIRSF" id="PIRSF004848">
    <property type="entry name" value="YBL036c_PLPDEIII"/>
    <property type="match status" value="1"/>
</dbReference>
<dbReference type="FunFam" id="3.20.20.10:FF:000018">
    <property type="entry name" value="Pyridoxal phosphate homeostasis protein"/>
    <property type="match status" value="1"/>
</dbReference>
<feature type="domain" description="Alanine racemase N-terminal" evidence="5">
    <location>
        <begin position="28"/>
        <end position="226"/>
    </location>
</feature>
<evidence type="ECO:0000256" key="1">
    <source>
        <dbReference type="ARBA" id="ARBA00022898"/>
    </source>
</evidence>
<feature type="modified residue" description="N6-(pyridoxal phosphate)lysine" evidence="2 3">
    <location>
        <position position="35"/>
    </location>
</feature>
<dbReference type="CDD" id="cd00635">
    <property type="entry name" value="PLPDE_III_YBL036c_like"/>
    <property type="match status" value="1"/>
</dbReference>
<proteinExistence type="inferred from homology"/>
<evidence type="ECO:0000313" key="7">
    <source>
        <dbReference type="Proteomes" id="UP000537862"/>
    </source>
</evidence>
<keyword evidence="7" id="KW-1185">Reference proteome</keyword>
<evidence type="ECO:0000256" key="2">
    <source>
        <dbReference type="HAMAP-Rule" id="MF_02087"/>
    </source>
</evidence>
<accession>A0A849P0W9</accession>
<dbReference type="HAMAP" id="MF_02087">
    <property type="entry name" value="PLP_homeostasis"/>
    <property type="match status" value="1"/>
</dbReference>
<evidence type="ECO:0000256" key="3">
    <source>
        <dbReference type="PIRSR" id="PIRSR004848-1"/>
    </source>
</evidence>
<organism evidence="6 7">
    <name type="scientific">Pelistega suis</name>
    <dbReference type="NCBI Taxonomy" id="1631957"/>
    <lineage>
        <taxon>Bacteria</taxon>
        <taxon>Pseudomonadati</taxon>
        <taxon>Pseudomonadota</taxon>
        <taxon>Betaproteobacteria</taxon>
        <taxon>Burkholderiales</taxon>
        <taxon>Alcaligenaceae</taxon>
        <taxon>Pelistega</taxon>
    </lineage>
</organism>
<keyword evidence="1 2" id="KW-0663">Pyridoxal phosphate</keyword>
<dbReference type="Gene3D" id="3.20.20.10">
    <property type="entry name" value="Alanine racemase"/>
    <property type="match status" value="1"/>
</dbReference>
<reference evidence="6 7" key="1">
    <citation type="submission" date="2020-05" db="EMBL/GenBank/DDBJ databases">
        <authorList>
            <person name="Niu N."/>
        </authorList>
    </citation>
    <scope>NUCLEOTIDE SEQUENCE [LARGE SCALE GENOMIC DNA]</scope>
    <source>
        <strain evidence="6 7">3340-03</strain>
    </source>
</reference>
<protein>
    <recommendedName>
        <fullName evidence="2">Pyridoxal phosphate homeostasis protein</fullName>
        <shortName evidence="2">PLP homeostasis protein</shortName>
    </recommendedName>
</protein>
<dbReference type="PANTHER" id="PTHR10146:SF14">
    <property type="entry name" value="PYRIDOXAL PHOSPHATE HOMEOSTASIS PROTEIN"/>
    <property type="match status" value="1"/>
</dbReference>
<dbReference type="PANTHER" id="PTHR10146">
    <property type="entry name" value="PROLINE SYNTHETASE CO-TRANSCRIBED BACTERIAL HOMOLOG PROTEIN"/>
    <property type="match status" value="1"/>
</dbReference>
<comment type="function">
    <text evidence="2">Pyridoxal 5'-phosphate (PLP)-binding protein, which is involved in PLP homeostasis.</text>
</comment>
<dbReference type="SUPFAM" id="SSF51419">
    <property type="entry name" value="PLP-binding barrel"/>
    <property type="match status" value="1"/>
</dbReference>
<evidence type="ECO:0000313" key="6">
    <source>
        <dbReference type="EMBL" id="NOL50646.1"/>
    </source>
</evidence>
<name>A0A849P0W9_9BURK</name>
<sequence length="232" mass="25550">MMLAENFKIVTAQLVAACEKVGREPSSVSLLPVSKTFSAEVVAQAAQLGYRRFGENKAQELKQKAQELADLHLSWVIIGHLQTNKAKEVAKYADEIQSLDRIELAVALDKRLQQEGRALDALIQVKTSTEESKTGMLPEEVPTFLDALKGFDTLRIKGFMTIAENSTNSQVVRECFRQVRELSEKMRQQTGLPLPVLSMGMSGDFELAIAEGATEVRIGSAIFGARHYPPSA</sequence>
<dbReference type="Proteomes" id="UP000537862">
    <property type="component" value="Unassembled WGS sequence"/>
</dbReference>
<gene>
    <name evidence="6" type="ORF">HKX39_00450</name>
</gene>
<comment type="cofactor">
    <cofactor evidence="3">
        <name>pyridoxal 5'-phosphate</name>
        <dbReference type="ChEBI" id="CHEBI:597326"/>
    </cofactor>
</comment>
<dbReference type="InterPro" id="IPR001608">
    <property type="entry name" value="Ala_racemase_N"/>
</dbReference>
<dbReference type="NCBIfam" id="TIGR00044">
    <property type="entry name" value="YggS family pyridoxal phosphate-dependent enzyme"/>
    <property type="match status" value="1"/>
</dbReference>
<dbReference type="InterPro" id="IPR011078">
    <property type="entry name" value="PyrdxlP_homeostasis"/>
</dbReference>
<comment type="similarity">
    <text evidence="2 4">Belongs to the pyridoxal phosphate-binding protein YggS/PROSC family.</text>
</comment>
<dbReference type="Pfam" id="PF01168">
    <property type="entry name" value="Ala_racemase_N"/>
    <property type="match status" value="1"/>
</dbReference>
<evidence type="ECO:0000259" key="5">
    <source>
        <dbReference type="Pfam" id="PF01168"/>
    </source>
</evidence>
<dbReference type="AlphaFoldDB" id="A0A849P0W9"/>
<comment type="caution">
    <text evidence="6">The sequence shown here is derived from an EMBL/GenBank/DDBJ whole genome shotgun (WGS) entry which is preliminary data.</text>
</comment>